<dbReference type="RefSeq" id="WP_380543520.1">
    <property type="nucleotide sequence ID" value="NZ_JBHFAB010000033.1"/>
</dbReference>
<reference evidence="2 3" key="1">
    <citation type="submission" date="2024-09" db="EMBL/GenBank/DDBJ databases">
        <authorList>
            <person name="Lee S.D."/>
        </authorList>
    </citation>
    <scope>NUCLEOTIDE SEQUENCE [LARGE SCALE GENOMIC DNA]</scope>
    <source>
        <strain evidence="2 3">N8-3</strain>
    </source>
</reference>
<comment type="caution">
    <text evidence="2">The sequence shown here is derived from an EMBL/GenBank/DDBJ whole genome shotgun (WGS) entry which is preliminary data.</text>
</comment>
<keyword evidence="3" id="KW-1185">Reference proteome</keyword>
<dbReference type="EMBL" id="JBHFAB010000033">
    <property type="protein sequence ID" value="MFC1421056.1"/>
    <property type="molecule type" value="Genomic_DNA"/>
</dbReference>
<dbReference type="Proteomes" id="UP001592531">
    <property type="component" value="Unassembled WGS sequence"/>
</dbReference>
<feature type="compositionally biased region" description="Basic and acidic residues" evidence="1">
    <location>
        <begin position="1"/>
        <end position="25"/>
    </location>
</feature>
<dbReference type="InterPro" id="IPR016181">
    <property type="entry name" value="Acyl_CoA_acyltransferase"/>
</dbReference>
<name>A0ABV6W5D5_9ACTN</name>
<evidence type="ECO:0000256" key="1">
    <source>
        <dbReference type="SAM" id="MobiDB-lite"/>
    </source>
</evidence>
<organism evidence="2 3">
    <name type="scientific">Streptacidiphilus cavernicola</name>
    <dbReference type="NCBI Taxonomy" id="3342716"/>
    <lineage>
        <taxon>Bacteria</taxon>
        <taxon>Bacillati</taxon>
        <taxon>Actinomycetota</taxon>
        <taxon>Actinomycetes</taxon>
        <taxon>Kitasatosporales</taxon>
        <taxon>Streptomycetaceae</taxon>
        <taxon>Streptacidiphilus</taxon>
    </lineage>
</organism>
<gene>
    <name evidence="2" type="ORF">ACEZDE_31095</name>
</gene>
<dbReference type="SUPFAM" id="SSF55729">
    <property type="entry name" value="Acyl-CoA N-acyltransferases (Nat)"/>
    <property type="match status" value="1"/>
</dbReference>
<feature type="region of interest" description="Disordered" evidence="1">
    <location>
        <begin position="1"/>
        <end position="30"/>
    </location>
</feature>
<evidence type="ECO:0008006" key="4">
    <source>
        <dbReference type="Google" id="ProtNLM"/>
    </source>
</evidence>
<protein>
    <recommendedName>
        <fullName evidence="4">GNAT family N-acetyltransferase</fullName>
    </recommendedName>
</protein>
<accession>A0ABV6W5D5</accession>
<proteinExistence type="predicted"/>
<dbReference type="Gene3D" id="3.40.630.30">
    <property type="match status" value="1"/>
</dbReference>
<evidence type="ECO:0000313" key="2">
    <source>
        <dbReference type="EMBL" id="MFC1421056.1"/>
    </source>
</evidence>
<evidence type="ECO:0000313" key="3">
    <source>
        <dbReference type="Proteomes" id="UP001592531"/>
    </source>
</evidence>
<sequence length="339" mass="35109">MGDRAERIRIERLDSERPDGERSEGDGGSAQWRAVLAAADAGPVPVGPGGAGLRWLAWSGAGDGDGARAGSGDDVAVGAAWLRSDGRFLTAVLPDRTGDGAGAALLDAVRSAAAAEGTADVLRTGAAKGSDAEALLVAAGFQPGEETQRMLLRVEDCDPDALRAIVRAASDGYHLVRWQGVAPADLLAPYAATRDALDGTAVGGPGWDEARVRAAAEETAARGQTRLTVAALGLDPLGDEVVAGFSEILLPGRGGVPTGRGAARAMQSDTAVLKPHRGRGLGLWVKAAMLQWLLGAHPEVEAVETVCRIGNTHMIEINETLGFRPEAREVPYQLALRRA</sequence>